<feature type="transmembrane region" description="Helical" evidence="10">
    <location>
        <begin position="353"/>
        <end position="377"/>
    </location>
</feature>
<feature type="transmembrane region" description="Helical" evidence="10">
    <location>
        <begin position="276"/>
        <end position="293"/>
    </location>
</feature>
<evidence type="ECO:0000256" key="7">
    <source>
        <dbReference type="ARBA" id="ARBA00022989"/>
    </source>
</evidence>
<feature type="chain" id="PRO_5046384856" description="Amino acid transporter transmembrane domain-containing protein" evidence="11">
    <location>
        <begin position="17"/>
        <end position="557"/>
    </location>
</feature>
<dbReference type="Pfam" id="PF01490">
    <property type="entry name" value="Aa_trans"/>
    <property type="match status" value="1"/>
</dbReference>
<evidence type="ECO:0000256" key="1">
    <source>
        <dbReference type="ARBA" id="ARBA00004128"/>
    </source>
</evidence>
<evidence type="ECO:0000259" key="12">
    <source>
        <dbReference type="Pfam" id="PF01490"/>
    </source>
</evidence>
<feature type="transmembrane region" description="Helical" evidence="10">
    <location>
        <begin position="489"/>
        <end position="511"/>
    </location>
</feature>
<evidence type="ECO:0000256" key="6">
    <source>
        <dbReference type="ARBA" id="ARBA00022970"/>
    </source>
</evidence>
<keyword evidence="3" id="KW-0813">Transport</keyword>
<feature type="region of interest" description="Disordered" evidence="9">
    <location>
        <begin position="82"/>
        <end position="123"/>
    </location>
</feature>
<evidence type="ECO:0000313" key="14">
    <source>
        <dbReference type="Proteomes" id="UP001648503"/>
    </source>
</evidence>
<feature type="transmembrane region" description="Helical" evidence="10">
    <location>
        <begin position="389"/>
        <end position="410"/>
    </location>
</feature>
<keyword evidence="11" id="KW-0732">Signal</keyword>
<feature type="transmembrane region" description="Helical" evidence="10">
    <location>
        <begin position="247"/>
        <end position="264"/>
    </location>
</feature>
<proteinExistence type="inferred from homology"/>
<protein>
    <recommendedName>
        <fullName evidence="12">Amino acid transporter transmembrane domain-containing protein</fullName>
    </recommendedName>
</protein>
<feature type="transmembrane region" description="Helical" evidence="10">
    <location>
        <begin position="201"/>
        <end position="227"/>
    </location>
</feature>
<keyword evidence="14" id="KW-1185">Reference proteome</keyword>
<evidence type="ECO:0000313" key="13">
    <source>
        <dbReference type="EMBL" id="KAH6598945.1"/>
    </source>
</evidence>
<dbReference type="Proteomes" id="UP001648503">
    <property type="component" value="Unassembled WGS sequence"/>
</dbReference>
<evidence type="ECO:0000256" key="2">
    <source>
        <dbReference type="ARBA" id="ARBA00008066"/>
    </source>
</evidence>
<feature type="transmembrane region" description="Helical" evidence="10">
    <location>
        <begin position="531"/>
        <end position="552"/>
    </location>
</feature>
<feature type="transmembrane region" description="Helical" evidence="10">
    <location>
        <begin position="133"/>
        <end position="152"/>
    </location>
</feature>
<reference evidence="13 14" key="1">
    <citation type="submission" date="2021-02" db="EMBL/GenBank/DDBJ databases">
        <title>Variation within the Batrachochytrium salamandrivorans European outbreak.</title>
        <authorList>
            <person name="Kelly M."/>
            <person name="Pasmans F."/>
            <person name="Shea T.P."/>
            <person name="Munoz J.F."/>
            <person name="Carranza S."/>
            <person name="Cuomo C.A."/>
            <person name="Martel A."/>
        </authorList>
    </citation>
    <scope>NUCLEOTIDE SEQUENCE [LARGE SCALE GENOMIC DNA]</scope>
    <source>
        <strain evidence="13 14">AMFP18/2</strain>
    </source>
</reference>
<keyword evidence="5 10" id="KW-0812">Transmembrane</keyword>
<keyword evidence="6" id="KW-0029">Amino-acid transport</keyword>
<evidence type="ECO:0000256" key="10">
    <source>
        <dbReference type="SAM" id="Phobius"/>
    </source>
</evidence>
<keyword evidence="4" id="KW-0926">Vacuole</keyword>
<gene>
    <name evidence="13" type="ORF">BASA50_003452</name>
</gene>
<keyword evidence="7 10" id="KW-1133">Transmembrane helix</keyword>
<feature type="signal peptide" evidence="11">
    <location>
        <begin position="1"/>
        <end position="16"/>
    </location>
</feature>
<keyword evidence="8 10" id="KW-0472">Membrane</keyword>
<organism evidence="13 14">
    <name type="scientific">Batrachochytrium salamandrivorans</name>
    <dbReference type="NCBI Taxonomy" id="1357716"/>
    <lineage>
        <taxon>Eukaryota</taxon>
        <taxon>Fungi</taxon>
        <taxon>Fungi incertae sedis</taxon>
        <taxon>Chytridiomycota</taxon>
        <taxon>Chytridiomycota incertae sedis</taxon>
        <taxon>Chytridiomycetes</taxon>
        <taxon>Rhizophydiales</taxon>
        <taxon>Rhizophydiales incertae sedis</taxon>
        <taxon>Batrachochytrium</taxon>
    </lineage>
</organism>
<evidence type="ECO:0000256" key="9">
    <source>
        <dbReference type="SAM" id="MobiDB-lite"/>
    </source>
</evidence>
<comment type="similarity">
    <text evidence="2">Belongs to the amino acid/polyamine transporter 2 family.</text>
</comment>
<dbReference type="InterPro" id="IPR013057">
    <property type="entry name" value="AA_transpt_TM"/>
</dbReference>
<feature type="transmembrane region" description="Helical" evidence="10">
    <location>
        <begin position="313"/>
        <end position="332"/>
    </location>
</feature>
<feature type="domain" description="Amino acid transporter transmembrane" evidence="12">
    <location>
        <begin position="124"/>
        <end position="547"/>
    </location>
</feature>
<comment type="caution">
    <text evidence="13">The sequence shown here is derived from an EMBL/GenBank/DDBJ whole genome shotgun (WGS) entry which is preliminary data.</text>
</comment>
<dbReference type="EMBL" id="JAFCIX010000093">
    <property type="protein sequence ID" value="KAH6598945.1"/>
    <property type="molecule type" value="Genomic_DNA"/>
</dbReference>
<dbReference type="PANTHER" id="PTHR22950:SF678">
    <property type="entry name" value="VACUOLAR AMINO ACID TRANSPORTER 5-RELATED"/>
    <property type="match status" value="1"/>
</dbReference>
<evidence type="ECO:0000256" key="11">
    <source>
        <dbReference type="SAM" id="SignalP"/>
    </source>
</evidence>
<name>A0ABQ8FIT4_9FUNG</name>
<evidence type="ECO:0000256" key="8">
    <source>
        <dbReference type="ARBA" id="ARBA00023136"/>
    </source>
</evidence>
<evidence type="ECO:0000256" key="4">
    <source>
        <dbReference type="ARBA" id="ARBA00022554"/>
    </source>
</evidence>
<dbReference type="PANTHER" id="PTHR22950">
    <property type="entry name" value="AMINO ACID TRANSPORTER"/>
    <property type="match status" value="1"/>
</dbReference>
<feature type="transmembrane region" description="Helical" evidence="10">
    <location>
        <begin position="466"/>
        <end position="483"/>
    </location>
</feature>
<sequence length="557" mass="59461">MFIVVHWRFLVFPVYTSNSSTISTSNSLEGSTVGAASSRFDHQPRNRGFTSALDTAALAQSKRSHPHTMAAVERSPAFHGIGVDSNDSEYDGYAGPDSSDSRMHGQNTRHPSDGPVADQEAPSGTVLSSMTNLINTILGAGMLAMPSVFGTVGMGLGIIMIVLSAGASSLGLYFLGCVAAQVGRKSSFFTCAKVTYPSAAVLIDLAIGIKCFGVSVSYLVICGGLLPQVARGFSGDAYPSDHFIFSKLFWTTIAIVAISPVTFLRRMDSLRYTSGFALLAVVYLLFVVLLFFFSPPETGMPFPPPEFSELDWFIFSGKLLTALPVFVFAFTCHQNIFSIYNELVDNSPKKIHTVISGSIIISASVYEVIGIIGYLTFGSKAVSNIITMYPNGMLVTCGQLAIAVLVILSYPLQCHPARASFDKVFSFRRNKKHELTTISAVTNTIGGLSSPAIQAPSGAMSTVRHSTITVCLLILSYLVAVSVSNLSTVLAFVGATGSTTIGYILPGLFYYRMRRNSCTPNTPLDGLEMAALGLAAFGVCVMVSSLSTQIWLGVNGH</sequence>
<feature type="transmembrane region" description="Helical" evidence="10">
    <location>
        <begin position="158"/>
        <end position="180"/>
    </location>
</feature>
<evidence type="ECO:0000256" key="3">
    <source>
        <dbReference type="ARBA" id="ARBA00022448"/>
    </source>
</evidence>
<evidence type="ECO:0000256" key="5">
    <source>
        <dbReference type="ARBA" id="ARBA00022692"/>
    </source>
</evidence>
<accession>A0ABQ8FIT4</accession>
<comment type="subcellular location">
    <subcellularLocation>
        <location evidence="1">Vacuole membrane</location>
        <topology evidence="1">Multi-pass membrane protein</topology>
    </subcellularLocation>
</comment>